<sequence length="175" mass="19009">MIFLRQLRHVGTASAGQQSLMKNPLFVPSSDVAAELQGHQRDGLVSAHTEQDCAQFKAATVTGTRREHYKCLGVGAGCCKHGKILIAASLLSEESTGYYVTVLERFFKAYNETNGRSASLVFMDIACQFGGARSRLEQRLGVEDAAAAAAARAADFVIGPWHLLPHKARWDVQCV</sequence>
<dbReference type="InterPro" id="IPR040521">
    <property type="entry name" value="KDZ"/>
</dbReference>
<proteinExistence type="predicted"/>
<evidence type="ECO:0000313" key="2">
    <source>
        <dbReference type="Proteomes" id="UP000815325"/>
    </source>
</evidence>
<protein>
    <submittedName>
        <fullName evidence="1">Uncharacterized protein</fullName>
    </submittedName>
</protein>
<gene>
    <name evidence="1" type="ORF">DUNSADRAFT_10214</name>
</gene>
<organism evidence="1 2">
    <name type="scientific">Dunaliella salina</name>
    <name type="common">Green alga</name>
    <name type="synonym">Protococcus salinus</name>
    <dbReference type="NCBI Taxonomy" id="3046"/>
    <lineage>
        <taxon>Eukaryota</taxon>
        <taxon>Viridiplantae</taxon>
        <taxon>Chlorophyta</taxon>
        <taxon>core chlorophytes</taxon>
        <taxon>Chlorophyceae</taxon>
        <taxon>CS clade</taxon>
        <taxon>Chlamydomonadales</taxon>
        <taxon>Dunaliellaceae</taxon>
        <taxon>Dunaliella</taxon>
    </lineage>
</organism>
<name>A0ABQ7FS67_DUNSA</name>
<keyword evidence="2" id="KW-1185">Reference proteome</keyword>
<dbReference type="Proteomes" id="UP000815325">
    <property type="component" value="Unassembled WGS sequence"/>
</dbReference>
<accession>A0ABQ7FS67</accession>
<evidence type="ECO:0000313" key="1">
    <source>
        <dbReference type="EMBL" id="KAF5825424.1"/>
    </source>
</evidence>
<comment type="caution">
    <text evidence="1">The sequence shown here is derived from an EMBL/GenBank/DDBJ whole genome shotgun (WGS) entry which is preliminary data.</text>
</comment>
<dbReference type="Pfam" id="PF18758">
    <property type="entry name" value="KDZ"/>
    <property type="match status" value="1"/>
</dbReference>
<feature type="non-terminal residue" evidence="1">
    <location>
        <position position="175"/>
    </location>
</feature>
<reference evidence="1" key="1">
    <citation type="submission" date="2017-08" db="EMBL/GenBank/DDBJ databases">
        <authorList>
            <person name="Polle J.E."/>
            <person name="Barry K."/>
            <person name="Cushman J."/>
            <person name="Schmutz J."/>
            <person name="Tran D."/>
            <person name="Hathwaick L.T."/>
            <person name="Yim W.C."/>
            <person name="Jenkins J."/>
            <person name="Mckie-Krisberg Z.M."/>
            <person name="Prochnik S."/>
            <person name="Lindquist E."/>
            <person name="Dockter R.B."/>
            <person name="Adam C."/>
            <person name="Molina H."/>
            <person name="Bunkerborg J."/>
            <person name="Jin E."/>
            <person name="Buchheim M."/>
            <person name="Magnuson J."/>
        </authorList>
    </citation>
    <scope>NUCLEOTIDE SEQUENCE</scope>
    <source>
        <strain evidence="1">CCAP 19/18</strain>
    </source>
</reference>
<dbReference type="EMBL" id="MU073154">
    <property type="protein sequence ID" value="KAF5825424.1"/>
    <property type="molecule type" value="Genomic_DNA"/>
</dbReference>